<reference evidence="1" key="1">
    <citation type="submission" date="2018-11" db="EMBL/GenBank/DDBJ databases">
        <authorList>
            <consortium name="Pathogen Informatics"/>
        </authorList>
    </citation>
    <scope>NUCLEOTIDE SEQUENCE</scope>
</reference>
<dbReference type="Gene3D" id="2.60.40.150">
    <property type="entry name" value="C2 domain"/>
    <property type="match status" value="1"/>
</dbReference>
<comment type="caution">
    <text evidence="1">The sequence shown here is derived from an EMBL/GenBank/DDBJ whole genome shotgun (WGS) entry which is preliminary data.</text>
</comment>
<gene>
    <name evidence="1" type="ORF">PXEA_LOCUS36001</name>
</gene>
<accession>A0A3S5AQ75</accession>
<name>A0A3S5AQ75_9PLAT</name>
<protein>
    <submittedName>
        <fullName evidence="1">Uncharacterized protein</fullName>
    </submittedName>
</protein>
<sequence>MTPGLAKSKVDGWTIVLGDATSRPQDRFGELICMRRLPMGALSFMRRRTGNLVSDGSTLAKNTASITLNLAFILPLLPVKGFTLNASPSAGVMRRVTVYLLSDTYLGLDQQIQFSLFVLPKPSELPKDNSDCYENSIMKSDNE</sequence>
<evidence type="ECO:0000313" key="2">
    <source>
        <dbReference type="Proteomes" id="UP000784294"/>
    </source>
</evidence>
<dbReference type="EMBL" id="CAAALY010275140">
    <property type="protein sequence ID" value="VEL42561.1"/>
    <property type="molecule type" value="Genomic_DNA"/>
</dbReference>
<keyword evidence="2" id="KW-1185">Reference proteome</keyword>
<dbReference type="InterPro" id="IPR035892">
    <property type="entry name" value="C2_domain_sf"/>
</dbReference>
<evidence type="ECO:0000313" key="1">
    <source>
        <dbReference type="EMBL" id="VEL42561.1"/>
    </source>
</evidence>
<dbReference type="AlphaFoldDB" id="A0A3S5AQ75"/>
<dbReference type="Proteomes" id="UP000784294">
    <property type="component" value="Unassembled WGS sequence"/>
</dbReference>
<organism evidence="1 2">
    <name type="scientific">Protopolystoma xenopodis</name>
    <dbReference type="NCBI Taxonomy" id="117903"/>
    <lineage>
        <taxon>Eukaryota</taxon>
        <taxon>Metazoa</taxon>
        <taxon>Spiralia</taxon>
        <taxon>Lophotrochozoa</taxon>
        <taxon>Platyhelminthes</taxon>
        <taxon>Monogenea</taxon>
        <taxon>Polyopisthocotylea</taxon>
        <taxon>Polystomatidea</taxon>
        <taxon>Polystomatidae</taxon>
        <taxon>Protopolystoma</taxon>
    </lineage>
</organism>
<proteinExistence type="predicted"/>